<feature type="signal peptide" evidence="1">
    <location>
        <begin position="1"/>
        <end position="24"/>
    </location>
</feature>
<proteinExistence type="predicted"/>
<dbReference type="RefSeq" id="WP_152839128.1">
    <property type="nucleotide sequence ID" value="NZ_WHUG01000006.1"/>
</dbReference>
<organism evidence="2 3">
    <name type="scientific">Rugamonas aquatica</name>
    <dbReference type="NCBI Taxonomy" id="2743357"/>
    <lineage>
        <taxon>Bacteria</taxon>
        <taxon>Pseudomonadati</taxon>
        <taxon>Pseudomonadota</taxon>
        <taxon>Betaproteobacteria</taxon>
        <taxon>Burkholderiales</taxon>
        <taxon>Oxalobacteraceae</taxon>
        <taxon>Telluria group</taxon>
        <taxon>Rugamonas</taxon>
    </lineage>
</organism>
<dbReference type="InterPro" id="IPR011990">
    <property type="entry name" value="TPR-like_helical_dom_sf"/>
</dbReference>
<keyword evidence="3" id="KW-1185">Reference proteome</keyword>
<dbReference type="SUPFAM" id="SSF48452">
    <property type="entry name" value="TPR-like"/>
    <property type="match status" value="1"/>
</dbReference>
<gene>
    <name evidence="2" type="ORF">GEV02_17130</name>
</gene>
<name>A0A6A7N4Q2_9BURK</name>
<reference evidence="2 3" key="1">
    <citation type="submission" date="2019-10" db="EMBL/GenBank/DDBJ databases">
        <title>Two novel species isolated from a subtropical stream in China.</title>
        <authorList>
            <person name="Lu H."/>
        </authorList>
    </citation>
    <scope>NUCLEOTIDE SEQUENCE [LARGE SCALE GENOMIC DNA]</scope>
    <source>
        <strain evidence="2 3">FT29W</strain>
    </source>
</reference>
<dbReference type="EMBL" id="WHUG01000006">
    <property type="protein sequence ID" value="MQA39877.1"/>
    <property type="molecule type" value="Genomic_DNA"/>
</dbReference>
<dbReference type="Proteomes" id="UP000440498">
    <property type="component" value="Unassembled WGS sequence"/>
</dbReference>
<dbReference type="AlphaFoldDB" id="A0A6A7N4Q2"/>
<evidence type="ECO:0000256" key="1">
    <source>
        <dbReference type="SAM" id="SignalP"/>
    </source>
</evidence>
<sequence length="440" mass="49780">MRAVSPPLLLASLLLPLLWSGASAAAQAQAAAPQRDIVVASADAGGHADANAEPYAPIQQEELYLEAMRALAADQPERANALLLRFLEGEPRHAGAWLDLAFSQCTLGHGAEAERLFREIETRFKPPPAIQELIDQHRARGCNTKPSWRPLWAVSLGRGYDNNINQGASSNQFFIGSGSTQTQWELDPEYWPKPDRLTTVGVDYLQQLDETGSLLIAQLRMRQNDNVHTQDTGSLLLGYERPWQWGGWRGYGTVALSALQLERQLYQRQEQLQVRATPPLDLPENLQWSLLASVSHVRYPTRTKYDSNTLELGTNLYWRGAQQVSFSLSGLSDQGQNGRLGGDRHGWYSSLQLTQPLPFNLKGELGWTRQVWQSSEVYSQNIIDIIRHQDMRQLRAAIQMPLGSHQSLQLEWRAVRNQENIPLFQYNSHAIQLNWRWDNF</sequence>
<accession>A0A6A7N4Q2</accession>
<protein>
    <submittedName>
        <fullName evidence="2">Tetratricopeptide repeat protein</fullName>
    </submittedName>
</protein>
<keyword evidence="1" id="KW-0732">Signal</keyword>
<evidence type="ECO:0000313" key="2">
    <source>
        <dbReference type="EMBL" id="MQA39877.1"/>
    </source>
</evidence>
<feature type="chain" id="PRO_5025495199" evidence="1">
    <location>
        <begin position="25"/>
        <end position="440"/>
    </location>
</feature>
<comment type="caution">
    <text evidence="2">The sequence shown here is derived from an EMBL/GenBank/DDBJ whole genome shotgun (WGS) entry which is preliminary data.</text>
</comment>
<evidence type="ECO:0000313" key="3">
    <source>
        <dbReference type="Proteomes" id="UP000440498"/>
    </source>
</evidence>